<dbReference type="PANTHER" id="PTHR11764:SF20">
    <property type="entry name" value="LANOSTEROL SYNTHASE"/>
    <property type="match status" value="1"/>
</dbReference>
<keyword evidence="3" id="KW-0677">Repeat</keyword>
<dbReference type="GO" id="GO:0016866">
    <property type="term" value="F:intramolecular transferase activity"/>
    <property type="evidence" value="ECO:0007669"/>
    <property type="project" value="InterPro"/>
</dbReference>
<dbReference type="GO" id="GO:0005811">
    <property type="term" value="C:lipid droplet"/>
    <property type="evidence" value="ECO:0007669"/>
    <property type="project" value="InterPro"/>
</dbReference>
<evidence type="ECO:0000313" key="8">
    <source>
        <dbReference type="Proteomes" id="UP000448867"/>
    </source>
</evidence>
<dbReference type="InterPro" id="IPR002365">
    <property type="entry name" value="Terpene_synthase_CS"/>
</dbReference>
<dbReference type="EMBL" id="WKKI01000066">
    <property type="protein sequence ID" value="MRX74182.1"/>
    <property type="molecule type" value="Genomic_DNA"/>
</dbReference>
<evidence type="ECO:0000256" key="2">
    <source>
        <dbReference type="ARBA" id="ARBA00009755"/>
    </source>
</evidence>
<dbReference type="SUPFAM" id="SSF48239">
    <property type="entry name" value="Terpenoid cyclases/Protein prenyltransferases"/>
    <property type="match status" value="2"/>
</dbReference>
<feature type="domain" description="Squalene cyclase N-terminal" evidence="6">
    <location>
        <begin position="12"/>
        <end position="292"/>
    </location>
</feature>
<evidence type="ECO:0000313" key="7">
    <source>
        <dbReference type="EMBL" id="MRX74182.1"/>
    </source>
</evidence>
<dbReference type="Gene3D" id="1.50.10.20">
    <property type="match status" value="2"/>
</dbReference>
<comment type="similarity">
    <text evidence="2">Belongs to the terpene cyclase/mutase family.</text>
</comment>
<dbReference type="Pfam" id="PF13243">
    <property type="entry name" value="SQHop_cyclase_C"/>
    <property type="match status" value="1"/>
</dbReference>
<dbReference type="RefSeq" id="WP_154309634.1">
    <property type="nucleotide sequence ID" value="NZ_WKKI01000066.1"/>
</dbReference>
<dbReference type="InterPro" id="IPR032696">
    <property type="entry name" value="SQ_cyclase_C"/>
</dbReference>
<keyword evidence="8" id="KW-1185">Reference proteome</keyword>
<dbReference type="Pfam" id="PF13249">
    <property type="entry name" value="SQHop_cyclase_N"/>
    <property type="match status" value="1"/>
</dbReference>
<organism evidence="7 8">
    <name type="scientific">Metabacillus lacus</name>
    <dbReference type="NCBI Taxonomy" id="1983721"/>
    <lineage>
        <taxon>Bacteria</taxon>
        <taxon>Bacillati</taxon>
        <taxon>Bacillota</taxon>
        <taxon>Bacilli</taxon>
        <taxon>Bacillales</taxon>
        <taxon>Bacillaceae</taxon>
        <taxon>Metabacillus</taxon>
    </lineage>
</organism>
<accession>A0A7X2M142</accession>
<protein>
    <submittedName>
        <fullName evidence="7">Squalene--hopene cyclase</fullName>
    </submittedName>
</protein>
<comment type="pathway">
    <text evidence="1">Secondary metabolite biosynthesis; hopanoid biosynthesis.</text>
</comment>
<dbReference type="InterPro" id="IPR032697">
    <property type="entry name" value="SQ_cyclase_N"/>
</dbReference>
<evidence type="ECO:0000256" key="4">
    <source>
        <dbReference type="ARBA" id="ARBA00023235"/>
    </source>
</evidence>
<keyword evidence="4" id="KW-0413">Isomerase</keyword>
<evidence type="ECO:0000256" key="3">
    <source>
        <dbReference type="ARBA" id="ARBA00022737"/>
    </source>
</evidence>
<dbReference type="InterPro" id="IPR008930">
    <property type="entry name" value="Terpenoid_cyclase/PrenylTrfase"/>
</dbReference>
<dbReference type="UniPathway" id="UPA00337"/>
<dbReference type="Proteomes" id="UP000448867">
    <property type="component" value="Unassembled WGS sequence"/>
</dbReference>
<proteinExistence type="inferred from homology"/>
<comment type="caution">
    <text evidence="7">The sequence shown here is derived from an EMBL/GenBank/DDBJ whole genome shotgun (WGS) entry which is preliminary data.</text>
</comment>
<evidence type="ECO:0000259" key="6">
    <source>
        <dbReference type="Pfam" id="PF13249"/>
    </source>
</evidence>
<gene>
    <name evidence="7" type="ORF">GJU40_18840</name>
</gene>
<dbReference type="AlphaFoldDB" id="A0A7X2M142"/>
<dbReference type="PROSITE" id="PS01074">
    <property type="entry name" value="TERPENE_SYNTHASES"/>
    <property type="match status" value="1"/>
</dbReference>
<dbReference type="OrthoDB" id="9758578at2"/>
<dbReference type="GO" id="GO:0016104">
    <property type="term" value="P:triterpenoid biosynthetic process"/>
    <property type="evidence" value="ECO:0007669"/>
    <property type="project" value="InterPro"/>
</dbReference>
<dbReference type="InterPro" id="IPR018333">
    <property type="entry name" value="Squalene_cyclase"/>
</dbReference>
<evidence type="ECO:0000256" key="1">
    <source>
        <dbReference type="ARBA" id="ARBA00004999"/>
    </source>
</evidence>
<sequence length="624" mass="69887">MFKKSLALMEIEKLISSLREQQNRNGSWHFCFEGGPMTDSFVIMLFQSLQLQEDSLIRSLAERLLAAQQPNGAWKLYEDEPEGNLTATVQAYNALLFAGSLRKTDEKMKKAEQFIIKKGGLKNIHFMTKWMLAANGQIPWPAGFYIPMHLLLLPRSSPLHFYSLSSYARIHFIPMMVGLNKRVKIRSPHTPDLSHLYRTSREELWKAEEHEERGILKAIQEETMKAKQLPFYLKQKGYHYAEKYMLNRIERDGLLLSYGSATIFMIYALLGLGYKRSSPLIQRALRGLKSLAFPLKHTFHIENSTSIVWDTGLLSYALQRAGISKNHPMVKSAVQYLLSKQHNRLGDWSVNNPGTHPGGWGFSETNSIHPDNDDTAAALRSLSGWAKSSDAAGAAWTRGTNWLLSMQNKDGGWGAFEKDVNSPLLTLLPLENAGDAATDPSTADLTGRVLEFLGHYAKVKVGHPSADRGITWLKQHQEKDGSWYGRWGVCYIYGTWAALTGLHACGTPQSDKAVNKGITWLKSIQLEDGGWGESCNSAEMKTFIPLTESTIVQTAWALNALLCYVPKSDNSIQKGMGRLSQLLTSGPYETYPTGIGLPGQFFINYHSYPAIFSLLAFSAYCADE</sequence>
<dbReference type="NCBIfam" id="TIGR01787">
    <property type="entry name" value="squalene_cyclas"/>
    <property type="match status" value="1"/>
</dbReference>
<feature type="domain" description="Squalene cyclase C-terminal" evidence="5">
    <location>
        <begin position="306"/>
        <end position="620"/>
    </location>
</feature>
<name>A0A7X2M142_9BACI</name>
<evidence type="ECO:0000259" key="5">
    <source>
        <dbReference type="Pfam" id="PF13243"/>
    </source>
</evidence>
<dbReference type="SFLD" id="SFLDG01016">
    <property type="entry name" value="Prenyltransferase_Like_2"/>
    <property type="match status" value="1"/>
</dbReference>
<reference evidence="7 8" key="1">
    <citation type="submission" date="2019-11" db="EMBL/GenBank/DDBJ databases">
        <title>Bacillus lacus genome.</title>
        <authorList>
            <person name="Allen C.J."/>
            <person name="Newman J.D."/>
        </authorList>
    </citation>
    <scope>NUCLEOTIDE SEQUENCE [LARGE SCALE GENOMIC DNA]</scope>
    <source>
        <strain evidence="7 8">KCTC 33946</strain>
    </source>
</reference>
<dbReference type="PANTHER" id="PTHR11764">
    <property type="entry name" value="TERPENE CYCLASE/MUTASE FAMILY MEMBER"/>
    <property type="match status" value="1"/>
</dbReference>